<gene>
    <name evidence="8" type="primary">csm5</name>
    <name evidence="8" type="ORF">FVE67_08530</name>
</gene>
<accession>A0A6H1WUH7</accession>
<dbReference type="RefSeq" id="WP_168720181.1">
    <property type="nucleotide sequence ID" value="NZ_CP042909.1"/>
</dbReference>
<dbReference type="NCBIfam" id="TIGR01899">
    <property type="entry name" value="cas_TM1807_csm5"/>
    <property type="match status" value="1"/>
</dbReference>
<reference evidence="8 9" key="1">
    <citation type="submission" date="2019-08" db="EMBL/GenBank/DDBJ databases">
        <title>Complete genome sequence of Thermosulfurimonas marina SU872T, an anaerobic thermophilic chemolithoautotrophic bacterium isolated from a shallow marine hydrothermal vent.</title>
        <authorList>
            <person name="Allioux M."/>
            <person name="Jebbar M."/>
            <person name="Slobodkina G."/>
            <person name="Slobodkin A."/>
            <person name="Moalic Y."/>
            <person name="Frolova A."/>
            <person name="Shao Z."/>
            <person name="Alain K."/>
        </authorList>
    </citation>
    <scope>NUCLEOTIDE SEQUENCE [LARGE SCALE GENOMIC DNA]</scope>
    <source>
        <strain evidence="8 9">SU872</strain>
    </source>
</reference>
<dbReference type="PANTHER" id="PTHR38007">
    <property type="entry name" value="CRISPR SYSTEM CMS PROTEIN CSM5"/>
    <property type="match status" value="1"/>
</dbReference>
<dbReference type="GO" id="GO:0003723">
    <property type="term" value="F:RNA binding"/>
    <property type="evidence" value="ECO:0007669"/>
    <property type="project" value="UniProtKB-KW"/>
</dbReference>
<dbReference type="Proteomes" id="UP000501253">
    <property type="component" value="Chromosome"/>
</dbReference>
<evidence type="ECO:0000313" key="8">
    <source>
        <dbReference type="EMBL" id="QJA06831.1"/>
    </source>
</evidence>
<dbReference type="InterPro" id="IPR005537">
    <property type="entry name" value="RAMP_III_fam"/>
</dbReference>
<dbReference type="PANTHER" id="PTHR38007:SF1">
    <property type="entry name" value="CRISPR SYSTEM CMS PROTEIN CSM5"/>
    <property type="match status" value="1"/>
</dbReference>
<evidence type="ECO:0000256" key="5">
    <source>
        <dbReference type="ARBA" id="ARBA00023118"/>
    </source>
</evidence>
<evidence type="ECO:0000256" key="6">
    <source>
        <dbReference type="ARBA" id="ARBA00031720"/>
    </source>
</evidence>
<proteinExistence type="inferred from homology"/>
<comment type="similarity">
    <text evidence="2">Belongs to the CRISPR-associated Csm5 family.</text>
</comment>
<keyword evidence="9" id="KW-1185">Reference proteome</keyword>
<evidence type="ECO:0000256" key="3">
    <source>
        <dbReference type="ARBA" id="ARBA00016113"/>
    </source>
</evidence>
<sequence length="395" mass="44978">MKALPLEVHKVRLKVLSPLHLGTGEVYEPTEFFVHPDGYLGVLDFERFVAHFDEKELRAFKLLCQKGTTESLAKLYLLVDGLARKFIRERGSDFVRRHIPVSQDFLDHYKSLETLLGNPRKLANEFKKFTIYRTAFSPNEGVPIIPGSAVKGALRTAILNFRRKKVEGKTWQDYCYGKSYDSKQLEADILDYTKDRFQNDPFRLLKVSDFRPLGSVKTRIVYAVNRKKAGGEARGPFQILEVIEPGAVFEGEITLIRSDRRGIILEEIVKALASFYGKEAGREFEILSRLGAGPPEFPSGAYPLRLGRHSGAECVTIEGFRHIYIRGARGRDTYRDQATTVWLASEQRRPESTSGLKPFGWAALYIPETEVQADPRPPDLQKLGRRFKLVVKKKK</sequence>
<dbReference type="AlphaFoldDB" id="A0A6H1WUH7"/>
<name>A0A6H1WUH7_9BACT</name>
<dbReference type="KEGG" id="tmai:FVE67_08530"/>
<dbReference type="Pfam" id="PF03787">
    <property type="entry name" value="RAMPs"/>
    <property type="match status" value="1"/>
</dbReference>
<evidence type="ECO:0000256" key="1">
    <source>
        <dbReference type="ARBA" id="ARBA00003088"/>
    </source>
</evidence>
<keyword evidence="4" id="KW-0694">RNA-binding</keyword>
<feature type="domain" description="CRISPR type III-associated protein" evidence="7">
    <location>
        <begin position="13"/>
        <end position="255"/>
    </location>
</feature>
<evidence type="ECO:0000256" key="2">
    <source>
        <dbReference type="ARBA" id="ARBA00006680"/>
    </source>
</evidence>
<evidence type="ECO:0000256" key="4">
    <source>
        <dbReference type="ARBA" id="ARBA00022884"/>
    </source>
</evidence>
<protein>
    <recommendedName>
        <fullName evidence="3">CRISPR system Cms protein Csm5</fullName>
    </recommendedName>
    <alternativeName>
        <fullName evidence="6">CRISPR type III A-associated protein Csm5</fullName>
    </alternativeName>
</protein>
<keyword evidence="5" id="KW-0051">Antiviral defense</keyword>
<dbReference type="EMBL" id="CP042909">
    <property type="protein sequence ID" value="QJA06831.1"/>
    <property type="molecule type" value="Genomic_DNA"/>
</dbReference>
<organism evidence="8 9">
    <name type="scientific">Thermosulfurimonas marina</name>
    <dbReference type="NCBI Taxonomy" id="2047767"/>
    <lineage>
        <taxon>Bacteria</taxon>
        <taxon>Pseudomonadati</taxon>
        <taxon>Thermodesulfobacteriota</taxon>
        <taxon>Thermodesulfobacteria</taxon>
        <taxon>Thermodesulfobacteriales</taxon>
        <taxon>Thermodesulfobacteriaceae</taxon>
        <taxon>Thermosulfurimonas</taxon>
    </lineage>
</organism>
<comment type="function">
    <text evidence="1">This subunit might be involved in maturation of a crRNA intermediate to its mature form.</text>
</comment>
<evidence type="ECO:0000313" key="9">
    <source>
        <dbReference type="Proteomes" id="UP000501253"/>
    </source>
</evidence>
<evidence type="ECO:0000259" key="7">
    <source>
        <dbReference type="Pfam" id="PF03787"/>
    </source>
</evidence>
<dbReference type="InterPro" id="IPR010173">
    <property type="entry name" value="CRISPR-assoc_Csm5"/>
</dbReference>
<dbReference type="GO" id="GO:0051607">
    <property type="term" value="P:defense response to virus"/>
    <property type="evidence" value="ECO:0007669"/>
    <property type="project" value="UniProtKB-KW"/>
</dbReference>